<keyword evidence="12" id="KW-1185">Reference proteome</keyword>
<dbReference type="InterPro" id="IPR005829">
    <property type="entry name" value="Sugar_transporter_CS"/>
</dbReference>
<feature type="domain" description="Major facilitator superfamily (MFS) profile" evidence="10">
    <location>
        <begin position="56"/>
        <end position="481"/>
    </location>
</feature>
<proteinExistence type="inferred from homology"/>
<organism evidence="11 12">
    <name type="scientific">Sarocladium strictum</name>
    <name type="common">Black bundle disease fungus</name>
    <name type="synonym">Acremonium strictum</name>
    <dbReference type="NCBI Taxonomy" id="5046"/>
    <lineage>
        <taxon>Eukaryota</taxon>
        <taxon>Fungi</taxon>
        <taxon>Dikarya</taxon>
        <taxon>Ascomycota</taxon>
        <taxon>Pezizomycotina</taxon>
        <taxon>Sordariomycetes</taxon>
        <taxon>Hypocreomycetidae</taxon>
        <taxon>Hypocreales</taxon>
        <taxon>Sarocladiaceae</taxon>
        <taxon>Sarocladium</taxon>
    </lineage>
</organism>
<dbReference type="EMBL" id="JAPDFR010000006">
    <property type="protein sequence ID" value="KAK0385603.1"/>
    <property type="molecule type" value="Genomic_DNA"/>
</dbReference>
<evidence type="ECO:0000256" key="9">
    <source>
        <dbReference type="SAM" id="Phobius"/>
    </source>
</evidence>
<feature type="transmembrane region" description="Helical" evidence="9">
    <location>
        <begin position="331"/>
        <end position="351"/>
    </location>
</feature>
<evidence type="ECO:0000256" key="4">
    <source>
        <dbReference type="ARBA" id="ARBA00022692"/>
    </source>
</evidence>
<dbReference type="GO" id="GO:0005351">
    <property type="term" value="F:carbohydrate:proton symporter activity"/>
    <property type="evidence" value="ECO:0007669"/>
    <property type="project" value="TreeGrafter"/>
</dbReference>
<dbReference type="InterPro" id="IPR005828">
    <property type="entry name" value="MFS_sugar_transport-like"/>
</dbReference>
<protein>
    <recommendedName>
        <fullName evidence="10">Major facilitator superfamily (MFS) profile domain-containing protein</fullName>
    </recommendedName>
</protein>
<feature type="transmembrane region" description="Helical" evidence="9">
    <location>
        <begin position="133"/>
        <end position="151"/>
    </location>
</feature>
<keyword evidence="3 8" id="KW-0813">Transport</keyword>
<gene>
    <name evidence="11" type="ORF">NLU13_6780</name>
</gene>
<dbReference type="SUPFAM" id="SSF103473">
    <property type="entry name" value="MFS general substrate transporter"/>
    <property type="match status" value="1"/>
</dbReference>
<evidence type="ECO:0000256" key="7">
    <source>
        <dbReference type="ARBA" id="ARBA00026248"/>
    </source>
</evidence>
<reference evidence="11" key="1">
    <citation type="submission" date="2022-10" db="EMBL/GenBank/DDBJ databases">
        <title>Determination and structural analysis of whole genome sequence of Sarocladium strictum F4-1.</title>
        <authorList>
            <person name="Hu L."/>
            <person name="Jiang Y."/>
        </authorList>
    </citation>
    <scope>NUCLEOTIDE SEQUENCE</scope>
    <source>
        <strain evidence="11">F4-1</strain>
    </source>
</reference>
<evidence type="ECO:0000256" key="6">
    <source>
        <dbReference type="ARBA" id="ARBA00023136"/>
    </source>
</evidence>
<comment type="caution">
    <text evidence="11">The sequence shown here is derived from an EMBL/GenBank/DDBJ whole genome shotgun (WGS) entry which is preliminary data.</text>
</comment>
<keyword evidence="4 9" id="KW-0812">Transmembrane</keyword>
<dbReference type="FunFam" id="1.20.1250.20:FF:000078">
    <property type="entry name" value="MFS maltose transporter, putative"/>
    <property type="match status" value="1"/>
</dbReference>
<comment type="subcellular location">
    <subcellularLocation>
        <location evidence="1">Membrane</location>
        <topology evidence="1">Multi-pass membrane protein</topology>
    </subcellularLocation>
</comment>
<name>A0AA39GF80_SARSR</name>
<feature type="transmembrane region" description="Helical" evidence="9">
    <location>
        <begin position="58"/>
        <end position="80"/>
    </location>
</feature>
<evidence type="ECO:0000313" key="12">
    <source>
        <dbReference type="Proteomes" id="UP001175261"/>
    </source>
</evidence>
<evidence type="ECO:0000256" key="1">
    <source>
        <dbReference type="ARBA" id="ARBA00004141"/>
    </source>
</evidence>
<evidence type="ECO:0000256" key="2">
    <source>
        <dbReference type="ARBA" id="ARBA00010992"/>
    </source>
</evidence>
<keyword evidence="7" id="KW-0462">Maltose metabolism</keyword>
<dbReference type="PROSITE" id="PS50850">
    <property type="entry name" value="MFS"/>
    <property type="match status" value="1"/>
</dbReference>
<feature type="transmembrane region" description="Helical" evidence="9">
    <location>
        <begin position="459"/>
        <end position="475"/>
    </location>
</feature>
<sequence length="510" mass="56847">MKAHVEDSGISIVTLDTEINHVVGRDTVNAAQPATGKEHTMSLWQGLKKYPCAMGWSILFSTAIIMEGYDVVLLGTFFGFPAFQKRYGDPQPDGSYEMSASWQSGLLMAMNVGQVLGLLLNGFVAERFGYRKTMMASLVLVVASIFLLFFAHNKEMLLVGELLMGIPLGAFQTLSVTYASEVCPAVRRAYLTTYVNACWVFGALIAVSVLRGFLDRTDEWAYRTPFALQWAWPIPIFSGTYLAPESPWLESVPDSVEESETIAMIVHTNALEKEYESGTTYWDCFKAVNLRRTEITCLIWVSQTLCGAGLSGYSTYFYIQAGLNPEMSFNMTLGQMGLGLFGVLLSWTLMAHFGRRPLWIGGLVALFALLMVIGFLSIVRESSATSWAIGSMLLIFTFVYDATTGPICYSLVTEMPSTRLRTKTVVLARTMFNITCIINGLLTPHMLNPTSWNWRGKTGFFWAGFCALCTIWACFRLPEPKGRTYGELNVLFESRISARKFKSTIVDPFH</sequence>
<dbReference type="PANTHER" id="PTHR48022">
    <property type="entry name" value="PLASTIDIC GLUCOSE TRANSPORTER 4"/>
    <property type="match status" value="1"/>
</dbReference>
<dbReference type="GO" id="GO:0016020">
    <property type="term" value="C:membrane"/>
    <property type="evidence" value="ECO:0007669"/>
    <property type="project" value="UniProtKB-SubCell"/>
</dbReference>
<evidence type="ECO:0000256" key="8">
    <source>
        <dbReference type="RuleBase" id="RU003346"/>
    </source>
</evidence>
<evidence type="ECO:0000259" key="10">
    <source>
        <dbReference type="PROSITE" id="PS50850"/>
    </source>
</evidence>
<dbReference type="Proteomes" id="UP001175261">
    <property type="component" value="Unassembled WGS sequence"/>
</dbReference>
<accession>A0AA39GF80</accession>
<evidence type="ECO:0000256" key="3">
    <source>
        <dbReference type="ARBA" id="ARBA00022448"/>
    </source>
</evidence>
<evidence type="ECO:0000256" key="5">
    <source>
        <dbReference type="ARBA" id="ARBA00022989"/>
    </source>
</evidence>
<dbReference type="NCBIfam" id="TIGR00879">
    <property type="entry name" value="SP"/>
    <property type="match status" value="1"/>
</dbReference>
<dbReference type="Gene3D" id="1.20.1250.20">
    <property type="entry name" value="MFS general substrate transporter like domains"/>
    <property type="match status" value="1"/>
</dbReference>
<dbReference type="InterPro" id="IPR003663">
    <property type="entry name" value="Sugar/inositol_transpt"/>
</dbReference>
<evidence type="ECO:0000313" key="11">
    <source>
        <dbReference type="EMBL" id="KAK0385603.1"/>
    </source>
</evidence>
<feature type="transmembrane region" description="Helical" evidence="9">
    <location>
        <begin position="191"/>
        <end position="214"/>
    </location>
</feature>
<keyword evidence="6 9" id="KW-0472">Membrane</keyword>
<feature type="transmembrane region" description="Helical" evidence="9">
    <location>
        <begin position="424"/>
        <end position="447"/>
    </location>
</feature>
<feature type="transmembrane region" description="Helical" evidence="9">
    <location>
        <begin position="100"/>
        <end position="121"/>
    </location>
</feature>
<dbReference type="InterPro" id="IPR050360">
    <property type="entry name" value="MFS_Sugar_Transporters"/>
</dbReference>
<dbReference type="InterPro" id="IPR036259">
    <property type="entry name" value="MFS_trans_sf"/>
</dbReference>
<comment type="similarity">
    <text evidence="2 8">Belongs to the major facilitator superfamily. Sugar transporter (TC 2.A.1.1) family.</text>
</comment>
<dbReference type="PROSITE" id="PS00217">
    <property type="entry name" value="SUGAR_TRANSPORT_2"/>
    <property type="match status" value="1"/>
</dbReference>
<dbReference type="AlphaFoldDB" id="A0AA39GF80"/>
<feature type="transmembrane region" description="Helical" evidence="9">
    <location>
        <begin position="385"/>
        <end position="412"/>
    </location>
</feature>
<feature type="transmembrane region" description="Helical" evidence="9">
    <location>
        <begin position="295"/>
        <end position="319"/>
    </location>
</feature>
<dbReference type="GO" id="GO:0000023">
    <property type="term" value="P:maltose metabolic process"/>
    <property type="evidence" value="ECO:0007669"/>
    <property type="project" value="UniProtKB-KW"/>
</dbReference>
<dbReference type="Pfam" id="PF00083">
    <property type="entry name" value="Sugar_tr"/>
    <property type="match status" value="1"/>
</dbReference>
<feature type="transmembrane region" description="Helical" evidence="9">
    <location>
        <begin position="358"/>
        <end position="379"/>
    </location>
</feature>
<dbReference type="PANTHER" id="PTHR48022:SF5">
    <property type="entry name" value="ALPHA-GLUCOSIDES PERMEASE MPH2-RELATED"/>
    <property type="match status" value="1"/>
</dbReference>
<dbReference type="InterPro" id="IPR020846">
    <property type="entry name" value="MFS_dom"/>
</dbReference>
<keyword evidence="5 9" id="KW-1133">Transmembrane helix</keyword>